<dbReference type="HOGENOM" id="CLU_2724042_0_0_1"/>
<keyword evidence="2" id="KW-1185">Reference proteome</keyword>
<gene>
    <name evidence="1" type="ORF">GSTUM_00003030001</name>
</gene>
<evidence type="ECO:0000313" key="2">
    <source>
        <dbReference type="Proteomes" id="UP000006911"/>
    </source>
</evidence>
<sequence>MALGNIPKTFAETTTFTDPTPAAKTFQERSLGRTAYIHTIYRTKHPYSLLASAPTYPNAIQLPCVKIPNGNR</sequence>
<dbReference type="AlphaFoldDB" id="D5G8N4"/>
<dbReference type="GeneID" id="9186245"/>
<accession>D5G8N4</accession>
<dbReference type="Proteomes" id="UP000006911">
    <property type="component" value="Unassembled WGS sequence"/>
</dbReference>
<protein>
    <submittedName>
        <fullName evidence="1">(Perigord truffle) hypothetical protein</fullName>
    </submittedName>
</protein>
<evidence type="ECO:0000313" key="1">
    <source>
        <dbReference type="EMBL" id="CAZ80877.1"/>
    </source>
</evidence>
<proteinExistence type="predicted"/>
<organism evidence="1 2">
    <name type="scientific">Tuber melanosporum (strain Mel28)</name>
    <name type="common">Perigord black truffle</name>
    <dbReference type="NCBI Taxonomy" id="656061"/>
    <lineage>
        <taxon>Eukaryota</taxon>
        <taxon>Fungi</taxon>
        <taxon>Dikarya</taxon>
        <taxon>Ascomycota</taxon>
        <taxon>Pezizomycotina</taxon>
        <taxon>Pezizomycetes</taxon>
        <taxon>Pezizales</taxon>
        <taxon>Tuberaceae</taxon>
        <taxon>Tuber</taxon>
    </lineage>
</organism>
<dbReference type="EMBL" id="FN430048">
    <property type="protein sequence ID" value="CAZ80877.1"/>
    <property type="molecule type" value="Genomic_DNA"/>
</dbReference>
<dbReference type="RefSeq" id="XP_002836686.1">
    <property type="nucleotide sequence ID" value="XM_002836640.1"/>
</dbReference>
<dbReference type="InParanoid" id="D5G8N4"/>
<dbReference type="KEGG" id="tml:GSTUM_00003030001"/>
<reference evidence="1 2" key="1">
    <citation type="journal article" date="2010" name="Nature">
        <title>Perigord black truffle genome uncovers evolutionary origins and mechanisms of symbiosis.</title>
        <authorList>
            <person name="Martin F."/>
            <person name="Kohler A."/>
            <person name="Murat C."/>
            <person name="Balestrini R."/>
            <person name="Coutinho P.M."/>
            <person name="Jaillon O."/>
            <person name="Montanini B."/>
            <person name="Morin E."/>
            <person name="Noel B."/>
            <person name="Percudani R."/>
            <person name="Porcel B."/>
            <person name="Rubini A."/>
            <person name="Amicucci A."/>
            <person name="Amselem J."/>
            <person name="Anthouard V."/>
            <person name="Arcioni S."/>
            <person name="Artiguenave F."/>
            <person name="Aury J.M."/>
            <person name="Ballario P."/>
            <person name="Bolchi A."/>
            <person name="Brenna A."/>
            <person name="Brun A."/>
            <person name="Buee M."/>
            <person name="Cantarel B."/>
            <person name="Chevalier G."/>
            <person name="Couloux A."/>
            <person name="Da Silva C."/>
            <person name="Denoeud F."/>
            <person name="Duplessis S."/>
            <person name="Ghignone S."/>
            <person name="Hilselberger B."/>
            <person name="Iotti M."/>
            <person name="Marcais B."/>
            <person name="Mello A."/>
            <person name="Miranda M."/>
            <person name="Pacioni G."/>
            <person name="Quesneville H."/>
            <person name="Riccioni C."/>
            <person name="Ruotolo R."/>
            <person name="Splivallo R."/>
            <person name="Stocchi V."/>
            <person name="Tisserant E."/>
            <person name="Viscomi A.R."/>
            <person name="Zambonelli A."/>
            <person name="Zampieri E."/>
            <person name="Henrissat B."/>
            <person name="Lebrun M.H."/>
            <person name="Paolocci F."/>
            <person name="Bonfante P."/>
            <person name="Ottonello S."/>
            <person name="Wincker P."/>
        </authorList>
    </citation>
    <scope>NUCLEOTIDE SEQUENCE [LARGE SCALE GENOMIC DNA]</scope>
    <source>
        <strain evidence="1 2">Mel28</strain>
    </source>
</reference>
<name>D5G8N4_TUBMM</name>